<dbReference type="SUPFAM" id="SSF103481">
    <property type="entry name" value="Multidrug resistance efflux transporter EmrE"/>
    <property type="match status" value="1"/>
</dbReference>
<dbReference type="eggNOG" id="KOG2922">
    <property type="taxonomic scope" value="Eukaryota"/>
</dbReference>
<feature type="transmembrane region" description="Helical" evidence="5">
    <location>
        <begin position="300"/>
        <end position="321"/>
    </location>
</feature>
<evidence type="ECO:0000256" key="1">
    <source>
        <dbReference type="ARBA" id="ARBA00004141"/>
    </source>
</evidence>
<dbReference type="PANTHER" id="PTHR12570">
    <property type="match status" value="1"/>
</dbReference>
<accession>A5DUG2</accession>
<dbReference type="Proteomes" id="UP000001996">
    <property type="component" value="Unassembled WGS sequence"/>
</dbReference>
<dbReference type="GO" id="GO:0015095">
    <property type="term" value="F:magnesium ion transmembrane transporter activity"/>
    <property type="evidence" value="ECO:0007669"/>
    <property type="project" value="InterPro"/>
</dbReference>
<dbReference type="InterPro" id="IPR008521">
    <property type="entry name" value="Mg_trans_NIPA"/>
</dbReference>
<evidence type="ECO:0000256" key="3">
    <source>
        <dbReference type="ARBA" id="ARBA00022989"/>
    </source>
</evidence>
<name>A5DUG2_LODEL</name>
<dbReference type="KEGG" id="lel:PVL30_000961"/>
<proteinExistence type="predicted"/>
<feature type="transmembrane region" description="Helical" evidence="5">
    <location>
        <begin position="12"/>
        <end position="34"/>
    </location>
</feature>
<dbReference type="OMA" id="WIISFPP"/>
<dbReference type="HOGENOM" id="CLU_044091_0_0_1"/>
<dbReference type="GeneID" id="5235393"/>
<dbReference type="InParanoid" id="A5DUG2"/>
<sequence>MSLQEMAESSQSAVAIGCSVAVVSSAVQSFGITLQRKSHLLSIDKLHKQSQNQTHLSSAHNGTCSDANEGSHELLLYQHQHIQTRKRNMWYFGFTLFIIANVLGSVVQISTLPLIILSPLQNIGLIFNSIFSCLLLKEDHFTTKLWIGTAIIAVGAFTIAMNGSSGNGGGSGAGHLNPSIPISERFEKILHRLFFSSFSIWFFGTFVAMFALFFINYIYLSRKLQEANQHRQRYAIKNGKRDILLVKFNKYQFWKGINYGIISGTLTAHTFLFAKSIIDVIIESIISRESKEIFSQPTPYLLLVAMLMIVGLQLTSFNLGLAHVTTAVLYPLCFLVYNLINLINDVAYNRLLVDHKMSKIQFAWILVGLLAVLVGVLILSLDASFQGAKCQHRDNDERFYEDYPDNNKLSTLDTAGNTQDLLAKANRYSEQTALLKTFVSTDSSNSTENNILLQQTPVDLLDSGEQNQLINLGEIEDEEEREEFANGDVNRDADGGAEVDVHDGDVQRESLETYTSLLSSHDGLFKRKRLLTYEQDQLMKLLGI</sequence>
<dbReference type="VEuPathDB" id="FungiDB:LELG_00998"/>
<protein>
    <submittedName>
        <fullName evidence="6">Uncharacterized protein</fullName>
    </submittedName>
</protein>
<feature type="transmembrane region" description="Helical" evidence="5">
    <location>
        <begin position="89"/>
        <end position="109"/>
    </location>
</feature>
<gene>
    <name evidence="6" type="ORF">LELG_00998</name>
</gene>
<evidence type="ECO:0000313" key="7">
    <source>
        <dbReference type="Proteomes" id="UP000001996"/>
    </source>
</evidence>
<keyword evidence="3 5" id="KW-1133">Transmembrane helix</keyword>
<evidence type="ECO:0000256" key="2">
    <source>
        <dbReference type="ARBA" id="ARBA00022692"/>
    </source>
</evidence>
<evidence type="ECO:0000256" key="4">
    <source>
        <dbReference type="ARBA" id="ARBA00023136"/>
    </source>
</evidence>
<feature type="transmembrane region" description="Helical" evidence="5">
    <location>
        <begin position="115"/>
        <end position="136"/>
    </location>
</feature>
<feature type="transmembrane region" description="Helical" evidence="5">
    <location>
        <begin position="200"/>
        <end position="220"/>
    </location>
</feature>
<dbReference type="EMBL" id="CH981524">
    <property type="protein sequence ID" value="EDK42820.1"/>
    <property type="molecule type" value="Genomic_DNA"/>
</dbReference>
<dbReference type="OrthoDB" id="2504919at2759"/>
<dbReference type="AlphaFoldDB" id="A5DUG2"/>
<keyword evidence="2 5" id="KW-0812">Transmembrane</keyword>
<dbReference type="PANTHER" id="PTHR12570:SF86">
    <property type="entry name" value="ADR321CP"/>
    <property type="match status" value="1"/>
</dbReference>
<evidence type="ECO:0000256" key="5">
    <source>
        <dbReference type="SAM" id="Phobius"/>
    </source>
</evidence>
<dbReference type="GO" id="GO:0016020">
    <property type="term" value="C:membrane"/>
    <property type="evidence" value="ECO:0007669"/>
    <property type="project" value="UniProtKB-SubCell"/>
</dbReference>
<dbReference type="InterPro" id="IPR037185">
    <property type="entry name" value="EmrE-like"/>
</dbReference>
<reference evidence="6 7" key="1">
    <citation type="journal article" date="2009" name="Nature">
        <title>Evolution of pathogenicity and sexual reproduction in eight Candida genomes.</title>
        <authorList>
            <person name="Butler G."/>
            <person name="Rasmussen M.D."/>
            <person name="Lin M.F."/>
            <person name="Santos M.A."/>
            <person name="Sakthikumar S."/>
            <person name="Munro C.A."/>
            <person name="Rheinbay E."/>
            <person name="Grabherr M."/>
            <person name="Forche A."/>
            <person name="Reedy J.L."/>
            <person name="Agrafioti I."/>
            <person name="Arnaud M.B."/>
            <person name="Bates S."/>
            <person name="Brown A.J."/>
            <person name="Brunke S."/>
            <person name="Costanzo M.C."/>
            <person name="Fitzpatrick D.A."/>
            <person name="de Groot P.W."/>
            <person name="Harris D."/>
            <person name="Hoyer L.L."/>
            <person name="Hube B."/>
            <person name="Klis F.M."/>
            <person name="Kodira C."/>
            <person name="Lennard N."/>
            <person name="Logue M.E."/>
            <person name="Martin R."/>
            <person name="Neiman A.M."/>
            <person name="Nikolaou E."/>
            <person name="Quail M.A."/>
            <person name="Quinn J."/>
            <person name="Santos M.C."/>
            <person name="Schmitzberger F.F."/>
            <person name="Sherlock G."/>
            <person name="Shah P."/>
            <person name="Silverstein K.A."/>
            <person name="Skrzypek M.S."/>
            <person name="Soll D."/>
            <person name="Staggs R."/>
            <person name="Stansfield I."/>
            <person name="Stumpf M.P."/>
            <person name="Sudbery P.E."/>
            <person name="Srikantha T."/>
            <person name="Zeng Q."/>
            <person name="Berman J."/>
            <person name="Berriman M."/>
            <person name="Heitman J."/>
            <person name="Gow N.A."/>
            <person name="Lorenz M.C."/>
            <person name="Birren B.W."/>
            <person name="Kellis M."/>
            <person name="Cuomo C.A."/>
        </authorList>
    </citation>
    <scope>NUCLEOTIDE SEQUENCE [LARGE SCALE GENOMIC DNA]</scope>
    <source>
        <strain evidence="7">ATCC 11503 / BCRC 21390 / CBS 2605 / JCM 1781 / NBRC 1676 / NRRL YB-4239</strain>
    </source>
</reference>
<feature type="transmembrane region" description="Helical" evidence="5">
    <location>
        <begin position="360"/>
        <end position="381"/>
    </location>
</feature>
<organism evidence="6 7">
    <name type="scientific">Lodderomyces elongisporus (strain ATCC 11503 / CBS 2605 / JCM 1781 / NBRC 1676 / NRRL YB-4239)</name>
    <name type="common">Yeast</name>
    <name type="synonym">Saccharomyces elongisporus</name>
    <dbReference type="NCBI Taxonomy" id="379508"/>
    <lineage>
        <taxon>Eukaryota</taxon>
        <taxon>Fungi</taxon>
        <taxon>Dikarya</taxon>
        <taxon>Ascomycota</taxon>
        <taxon>Saccharomycotina</taxon>
        <taxon>Pichiomycetes</taxon>
        <taxon>Debaryomycetaceae</taxon>
        <taxon>Candida/Lodderomyces clade</taxon>
        <taxon>Lodderomyces</taxon>
    </lineage>
</organism>
<comment type="subcellular location">
    <subcellularLocation>
        <location evidence="1">Membrane</location>
        <topology evidence="1">Multi-pass membrane protein</topology>
    </subcellularLocation>
</comment>
<keyword evidence="4 5" id="KW-0472">Membrane</keyword>
<feature type="transmembrane region" description="Helical" evidence="5">
    <location>
        <begin position="327"/>
        <end position="348"/>
    </location>
</feature>
<feature type="transmembrane region" description="Helical" evidence="5">
    <location>
        <begin position="143"/>
        <end position="161"/>
    </location>
</feature>
<evidence type="ECO:0000313" key="6">
    <source>
        <dbReference type="EMBL" id="EDK42820.1"/>
    </source>
</evidence>
<keyword evidence="7" id="KW-1185">Reference proteome</keyword>